<dbReference type="AlphaFoldDB" id="T0RXH4"/>
<keyword evidence="2" id="KW-1185">Reference proteome</keyword>
<dbReference type="EMBL" id="JH767152">
    <property type="protein sequence ID" value="EQC35002.1"/>
    <property type="molecule type" value="Genomic_DNA"/>
</dbReference>
<dbReference type="OrthoDB" id="78128at2759"/>
<dbReference type="Proteomes" id="UP000030762">
    <property type="component" value="Unassembled WGS sequence"/>
</dbReference>
<dbReference type="GeneID" id="19947971"/>
<gene>
    <name evidence="1" type="ORF">SDRG_07244</name>
</gene>
<dbReference type="InParanoid" id="T0RXH4"/>
<dbReference type="RefSeq" id="XP_008611286.1">
    <property type="nucleotide sequence ID" value="XM_008613064.1"/>
</dbReference>
<reference evidence="1 2" key="1">
    <citation type="submission" date="2012-04" db="EMBL/GenBank/DDBJ databases">
        <title>The Genome Sequence of Saprolegnia declina VS20.</title>
        <authorList>
            <consortium name="The Broad Institute Genome Sequencing Platform"/>
            <person name="Russ C."/>
            <person name="Nusbaum C."/>
            <person name="Tyler B."/>
            <person name="van West P."/>
            <person name="Dieguez-Uribeondo J."/>
            <person name="de Bruijn I."/>
            <person name="Tripathy S."/>
            <person name="Jiang R."/>
            <person name="Young S.K."/>
            <person name="Zeng Q."/>
            <person name="Gargeya S."/>
            <person name="Fitzgerald M."/>
            <person name="Haas B."/>
            <person name="Abouelleil A."/>
            <person name="Alvarado L."/>
            <person name="Arachchi H.M."/>
            <person name="Berlin A."/>
            <person name="Chapman S.B."/>
            <person name="Goldberg J."/>
            <person name="Griggs A."/>
            <person name="Gujja S."/>
            <person name="Hansen M."/>
            <person name="Howarth C."/>
            <person name="Imamovic A."/>
            <person name="Larimer J."/>
            <person name="McCowen C."/>
            <person name="Montmayeur A."/>
            <person name="Murphy C."/>
            <person name="Neiman D."/>
            <person name="Pearson M."/>
            <person name="Priest M."/>
            <person name="Roberts A."/>
            <person name="Saif S."/>
            <person name="Shea T."/>
            <person name="Sisk P."/>
            <person name="Sykes S."/>
            <person name="Wortman J."/>
            <person name="Nusbaum C."/>
            <person name="Birren B."/>
        </authorList>
    </citation>
    <scope>NUCLEOTIDE SEQUENCE [LARGE SCALE GENOMIC DNA]</scope>
    <source>
        <strain evidence="1 2">VS20</strain>
    </source>
</reference>
<dbReference type="OMA" id="CDVVAHF"/>
<protein>
    <recommendedName>
        <fullName evidence="3">Adhesin domain-containing protein</fullName>
    </recommendedName>
</protein>
<evidence type="ECO:0000313" key="2">
    <source>
        <dbReference type="Proteomes" id="UP000030762"/>
    </source>
</evidence>
<proteinExistence type="predicted"/>
<organism evidence="1 2">
    <name type="scientific">Saprolegnia diclina (strain VS20)</name>
    <dbReference type="NCBI Taxonomy" id="1156394"/>
    <lineage>
        <taxon>Eukaryota</taxon>
        <taxon>Sar</taxon>
        <taxon>Stramenopiles</taxon>
        <taxon>Oomycota</taxon>
        <taxon>Saprolegniomycetes</taxon>
        <taxon>Saprolegniales</taxon>
        <taxon>Saprolegniaceae</taxon>
        <taxon>Saprolegnia</taxon>
    </lineage>
</organism>
<dbReference type="eggNOG" id="ENOG502R08A">
    <property type="taxonomic scope" value="Eukaryota"/>
</dbReference>
<name>T0RXH4_SAPDV</name>
<sequence length="439" mass="46661">MRAIQHLRRAIAKHALRAVAPAAVARGHHLMRRSMTVSRHAHIAAFSSAAAPAQQFKIERSASLKEVQFKTSGATKVEVHVRPSLMEHIEVSVHGTASPDAFRVEEASASLLQIAEDDLTALAGAPVHVDLAVPMMLGLQLSLVSGDVHFHDKIEGDVRVSTGAGNIDVHKVRGMKLHLSTNDGTIRVHNLLEGDAISLSAKQIECKKIMAKFADVKITKSPVALDSSFGAMYVAQAVVNSVATGALRIGNIHGALDIKSQDATLIQVASVNGSLAIEDVGDNCDIDVHYDSLHHVTDGEHASNLSCGGQIQLSIEPSMEAQLELHAEEIATDGCKFAAFDLDQLEDDYAIATGTLAAQAAPASTSASSGKINLSGAKDSAMTTSFFSSSSDADDNEDAGESRGHEIPTIFAHACSGKISVTQLNWMEKIRRKHQTRSV</sequence>
<dbReference type="PANTHER" id="PTHR34094:SF1">
    <property type="entry name" value="PROTEIN FAM185A"/>
    <property type="match status" value="1"/>
</dbReference>
<dbReference type="PANTHER" id="PTHR34094">
    <property type="match status" value="1"/>
</dbReference>
<accession>T0RXH4</accession>
<evidence type="ECO:0000313" key="1">
    <source>
        <dbReference type="EMBL" id="EQC35002.1"/>
    </source>
</evidence>
<evidence type="ECO:0008006" key="3">
    <source>
        <dbReference type="Google" id="ProtNLM"/>
    </source>
</evidence>
<dbReference type="VEuPathDB" id="FungiDB:SDRG_07244"/>